<evidence type="ECO:0000256" key="1">
    <source>
        <dbReference type="ARBA" id="ARBA00004141"/>
    </source>
</evidence>
<dbReference type="AlphaFoldDB" id="A0A1W2DL18"/>
<feature type="transmembrane region" description="Helical" evidence="5">
    <location>
        <begin position="88"/>
        <end position="107"/>
    </location>
</feature>
<evidence type="ECO:0000256" key="2">
    <source>
        <dbReference type="ARBA" id="ARBA00022692"/>
    </source>
</evidence>
<dbReference type="Pfam" id="PF07291">
    <property type="entry name" value="MauE"/>
    <property type="match status" value="1"/>
</dbReference>
<accession>A0A1W2DL18</accession>
<feature type="transmembrane region" description="Helical" evidence="5">
    <location>
        <begin position="127"/>
        <end position="146"/>
    </location>
</feature>
<protein>
    <submittedName>
        <fullName evidence="7">Methylamine utilisation protein MauE</fullName>
    </submittedName>
</protein>
<dbReference type="Proteomes" id="UP000192678">
    <property type="component" value="Unassembled WGS sequence"/>
</dbReference>
<evidence type="ECO:0000256" key="5">
    <source>
        <dbReference type="SAM" id="Phobius"/>
    </source>
</evidence>
<reference evidence="7 8" key="1">
    <citation type="submission" date="2017-04" db="EMBL/GenBank/DDBJ databases">
        <authorList>
            <person name="Afonso C.L."/>
            <person name="Miller P.J."/>
            <person name="Scott M.A."/>
            <person name="Spackman E."/>
            <person name="Goraichik I."/>
            <person name="Dimitrov K.M."/>
            <person name="Suarez D.L."/>
            <person name="Swayne D.E."/>
        </authorList>
    </citation>
    <scope>NUCLEOTIDE SEQUENCE [LARGE SCALE GENOMIC DNA]</scope>
    <source>
        <strain evidence="7 8">DSM 19625</strain>
    </source>
</reference>
<keyword evidence="4 5" id="KW-0472">Membrane</keyword>
<dbReference type="EMBL" id="FWYB01000007">
    <property type="protein sequence ID" value="SMC98147.1"/>
    <property type="molecule type" value="Genomic_DNA"/>
</dbReference>
<dbReference type="GO" id="GO:0016020">
    <property type="term" value="C:membrane"/>
    <property type="evidence" value="ECO:0007669"/>
    <property type="project" value="UniProtKB-SubCell"/>
</dbReference>
<feature type="transmembrane region" description="Helical" evidence="5">
    <location>
        <begin position="21"/>
        <end position="42"/>
    </location>
</feature>
<dbReference type="RefSeq" id="WP_084290003.1">
    <property type="nucleotide sequence ID" value="NZ_FWYB01000007.1"/>
</dbReference>
<feature type="domain" description="Methylamine utilisation protein MauE" evidence="6">
    <location>
        <begin position="19"/>
        <end position="145"/>
    </location>
</feature>
<dbReference type="OrthoDB" id="673785at2"/>
<dbReference type="STRING" id="475255.SAMN04488101_107145"/>
<sequence length="155" mass="17337">METTINKQSRFNISDKTKNNIADIIACLYALLFLYTATSKLIEYDKFQLQISKSPIITDYANLLVWMVPALEIIISIILLINRVRIIGLYAALMLMCLFTAYIIAILNFTNHIPCACGGVLQNLGWTAHLIFNIVFALLAIAGILLQNKGSRSLL</sequence>
<dbReference type="UniPathway" id="UPA00895"/>
<dbReference type="GO" id="GO:0030416">
    <property type="term" value="P:methylamine metabolic process"/>
    <property type="evidence" value="ECO:0007669"/>
    <property type="project" value="InterPro"/>
</dbReference>
<evidence type="ECO:0000259" key="6">
    <source>
        <dbReference type="Pfam" id="PF07291"/>
    </source>
</evidence>
<keyword evidence="2 5" id="KW-0812">Transmembrane</keyword>
<gene>
    <name evidence="7" type="ORF">SAMN04488101_107145</name>
</gene>
<keyword evidence="8" id="KW-1185">Reference proteome</keyword>
<comment type="subcellular location">
    <subcellularLocation>
        <location evidence="1">Membrane</location>
        <topology evidence="1">Multi-pass membrane protein</topology>
    </subcellularLocation>
</comment>
<proteinExistence type="predicted"/>
<evidence type="ECO:0000313" key="7">
    <source>
        <dbReference type="EMBL" id="SMC98147.1"/>
    </source>
</evidence>
<organism evidence="7 8">
    <name type="scientific">Pedobacter nyackensis</name>
    <dbReference type="NCBI Taxonomy" id="475255"/>
    <lineage>
        <taxon>Bacteria</taxon>
        <taxon>Pseudomonadati</taxon>
        <taxon>Bacteroidota</taxon>
        <taxon>Sphingobacteriia</taxon>
        <taxon>Sphingobacteriales</taxon>
        <taxon>Sphingobacteriaceae</taxon>
        <taxon>Pedobacter</taxon>
    </lineage>
</organism>
<feature type="transmembrane region" description="Helical" evidence="5">
    <location>
        <begin position="62"/>
        <end position="81"/>
    </location>
</feature>
<evidence type="ECO:0000313" key="8">
    <source>
        <dbReference type="Proteomes" id="UP000192678"/>
    </source>
</evidence>
<dbReference type="InterPro" id="IPR009908">
    <property type="entry name" value="Methylamine_util_MauE"/>
</dbReference>
<name>A0A1W2DL18_9SPHI</name>
<keyword evidence="3 5" id="KW-1133">Transmembrane helix</keyword>
<evidence type="ECO:0000256" key="4">
    <source>
        <dbReference type="ARBA" id="ARBA00023136"/>
    </source>
</evidence>
<evidence type="ECO:0000256" key="3">
    <source>
        <dbReference type="ARBA" id="ARBA00022989"/>
    </source>
</evidence>